<evidence type="ECO:0000313" key="10">
    <source>
        <dbReference type="Proteomes" id="UP000054408"/>
    </source>
</evidence>
<dbReference type="InterPro" id="IPR036971">
    <property type="entry name" value="PDEase_catalytic_dom_sf"/>
</dbReference>
<evidence type="ECO:0000256" key="2">
    <source>
        <dbReference type="ARBA" id="ARBA00022801"/>
    </source>
</evidence>
<feature type="binding site" evidence="4">
    <location>
        <begin position="111"/>
        <end position="115"/>
    </location>
    <ligand>
        <name>AMP</name>
        <dbReference type="ChEBI" id="CHEBI:456215"/>
    </ligand>
</feature>
<dbReference type="PANTHER" id="PTHR11347">
    <property type="entry name" value="CYCLIC NUCLEOTIDE PHOSPHODIESTERASE"/>
    <property type="match status" value="1"/>
</dbReference>
<dbReference type="PRINTS" id="PR00387">
    <property type="entry name" value="PDIESTERASE1"/>
</dbReference>
<feature type="domain" description="Cyclic nucleotide-binding" evidence="7">
    <location>
        <begin position="375"/>
        <end position="487"/>
    </location>
</feature>
<dbReference type="GO" id="GO:0007165">
    <property type="term" value="P:signal transduction"/>
    <property type="evidence" value="ECO:0007669"/>
    <property type="project" value="InterPro"/>
</dbReference>
<dbReference type="InterPro" id="IPR023088">
    <property type="entry name" value="PDEase"/>
</dbReference>
<dbReference type="Pfam" id="PF00027">
    <property type="entry name" value="cNMP_binding"/>
    <property type="match status" value="1"/>
</dbReference>
<dbReference type="CDD" id="cd00077">
    <property type="entry name" value="HDc"/>
    <property type="match status" value="1"/>
</dbReference>
<keyword evidence="1 5" id="KW-0479">Metal-binding</keyword>
<evidence type="ECO:0000256" key="4">
    <source>
        <dbReference type="PIRSR" id="PIRSR623088-2"/>
    </source>
</evidence>
<comment type="cofactor">
    <cofactor evidence="6">
        <name>a divalent metal cation</name>
        <dbReference type="ChEBI" id="CHEBI:60240"/>
    </cofactor>
    <text evidence="6">Binds 2 divalent metal cations per subunit. Site 1 may preferentially bind zinc ions, while site 2 has a preference for magnesium and/or manganese ions.</text>
</comment>
<feature type="binding site" evidence="4">
    <location>
        <position position="153"/>
    </location>
    <ligand>
        <name>AMP</name>
        <dbReference type="ChEBI" id="CHEBI:456215"/>
    </ligand>
</feature>
<feature type="domain" description="PDEase" evidence="8">
    <location>
        <begin position="25"/>
        <end position="379"/>
    </location>
</feature>
<dbReference type="GeneID" id="25563910"/>
<dbReference type="Gene3D" id="2.60.120.10">
    <property type="entry name" value="Jelly Rolls"/>
    <property type="match status" value="1"/>
</dbReference>
<evidence type="ECO:0000259" key="8">
    <source>
        <dbReference type="PROSITE" id="PS51845"/>
    </source>
</evidence>
<dbReference type="GO" id="GO:0046872">
    <property type="term" value="F:metal ion binding"/>
    <property type="evidence" value="ECO:0007669"/>
    <property type="project" value="UniProtKB-KW"/>
</dbReference>
<dbReference type="PROSITE" id="PS50042">
    <property type="entry name" value="CNMP_BINDING_3"/>
    <property type="match status" value="1"/>
</dbReference>
<protein>
    <recommendedName>
        <fullName evidence="6">Phosphodiesterase</fullName>
        <ecNumber evidence="6">3.1.4.-</ecNumber>
    </recommendedName>
</protein>
<dbReference type="OrthoDB" id="546632at2759"/>
<dbReference type="InterPro" id="IPR000595">
    <property type="entry name" value="cNMP-bd_dom"/>
</dbReference>
<dbReference type="PROSITE" id="PS00889">
    <property type="entry name" value="CNMP_BINDING_2"/>
    <property type="match status" value="1"/>
</dbReference>
<evidence type="ECO:0000259" key="7">
    <source>
        <dbReference type="PROSITE" id="PS50042"/>
    </source>
</evidence>
<dbReference type="PROSITE" id="PS00126">
    <property type="entry name" value="PDEASE_I_1"/>
    <property type="match status" value="1"/>
</dbReference>
<evidence type="ECO:0000256" key="3">
    <source>
        <dbReference type="PIRSR" id="PIRSR623088-1"/>
    </source>
</evidence>
<dbReference type="eggNOG" id="KOG3689">
    <property type="taxonomic scope" value="Eukaryota"/>
</dbReference>
<dbReference type="InterPro" id="IPR018488">
    <property type="entry name" value="cNMP-bd_CS"/>
</dbReference>
<evidence type="ECO:0000256" key="1">
    <source>
        <dbReference type="ARBA" id="ARBA00022723"/>
    </source>
</evidence>
<feature type="binding site" evidence="4">
    <location>
        <position position="336"/>
    </location>
    <ligand>
        <name>AMP</name>
        <dbReference type="ChEBI" id="CHEBI:456215"/>
    </ligand>
</feature>
<dbReference type="Gene3D" id="1.10.1300.10">
    <property type="entry name" value="3'5'-cyclic nucleotide phosphodiesterase, catalytic domain"/>
    <property type="match status" value="1"/>
</dbReference>
<dbReference type="PROSITE" id="PS51845">
    <property type="entry name" value="PDEASE_I_2"/>
    <property type="match status" value="1"/>
</dbReference>
<dbReference type="EMBL" id="GL349450">
    <property type="protein sequence ID" value="KNC48136.1"/>
    <property type="molecule type" value="Genomic_DNA"/>
</dbReference>
<proteinExistence type="inferred from homology"/>
<sequence length="527" mass="59041">MADSASGQRVRQSSKARSGCSKAKCKTPAHGLARYCPKHAGSARSFITTEVRDALRSVEFDMWRYSKEELVYLFEAMFEDTGLVYAFSLEEDVLLAFLNAVKANYNDNPFHNLYHSFCVTQMVFTVLMACNELPEFLDEWERLALMVSAVCHDLDHDGVNNSFHINSKSELAVIYNDQSCLENHHCSQAFRILHRPPSNLLSGYSEDEYKKFRKLVIGCVLSTDMGRHFDILGRFDKLIAPLRAAGASLTDVSAAQSVDTDAPTFDFGDAGHRALLAQIVLMCCDISNEVRPFSVSRIWADRLVEEFGNQVDREKAMGLPFLPFMDRDQVVLEKSQIGFIAFLLRPLWVSASVLLPPLGAYVDAIDENYQQWSVVVQRNASNEMLRLLSNLHPEFEEQTVDAGTVLCRKDEDSDELFFVHEGDVCVVDEQFDRVLNTFTTGCFFGEIAVLKGIPRTANVVAKTEARIHVASKDMVLALLDDHPDFRKTLEQVATIREGVIHRNAAKGLQSIGLGLIDHDQLVHMGGG</sequence>
<dbReference type="InterPro" id="IPR023174">
    <property type="entry name" value="PDEase_CS"/>
</dbReference>
<dbReference type="Proteomes" id="UP000054408">
    <property type="component" value="Unassembled WGS sequence"/>
</dbReference>
<name>A0A0L0D7U6_THETB</name>
<feature type="binding site" evidence="5">
    <location>
        <position position="152"/>
    </location>
    <ligand>
        <name>Zn(2+)</name>
        <dbReference type="ChEBI" id="CHEBI:29105"/>
        <label>1</label>
    </ligand>
</feature>
<accession>A0A0L0D7U6</accession>
<dbReference type="SUPFAM" id="SSF109604">
    <property type="entry name" value="HD-domain/PDEase-like"/>
    <property type="match status" value="1"/>
</dbReference>
<gene>
    <name evidence="9" type="ORF">AMSG_04365</name>
</gene>
<dbReference type="RefSeq" id="XP_013758706.1">
    <property type="nucleotide sequence ID" value="XM_013903252.1"/>
</dbReference>
<dbReference type="SUPFAM" id="SSF51206">
    <property type="entry name" value="cAMP-binding domain-like"/>
    <property type="match status" value="1"/>
</dbReference>
<keyword evidence="10" id="KW-1185">Reference proteome</keyword>
<dbReference type="GO" id="GO:0004114">
    <property type="term" value="F:3',5'-cyclic-nucleotide phosphodiesterase activity"/>
    <property type="evidence" value="ECO:0007669"/>
    <property type="project" value="InterPro"/>
</dbReference>
<dbReference type="STRING" id="461836.A0A0L0D7U6"/>
<evidence type="ECO:0000256" key="5">
    <source>
        <dbReference type="PIRSR" id="PIRSR623088-3"/>
    </source>
</evidence>
<feature type="binding site" evidence="5">
    <location>
        <position position="153"/>
    </location>
    <ligand>
        <name>Zn(2+)</name>
        <dbReference type="ChEBI" id="CHEBI:29105"/>
        <label>2</label>
    </ligand>
</feature>
<comment type="similarity">
    <text evidence="6">Belongs to the cyclic nucleotide phosphodiesterase family.</text>
</comment>
<evidence type="ECO:0000313" key="9">
    <source>
        <dbReference type="EMBL" id="KNC48136.1"/>
    </source>
</evidence>
<dbReference type="InterPro" id="IPR018490">
    <property type="entry name" value="cNMP-bd_dom_sf"/>
</dbReference>
<dbReference type="SMART" id="SM00100">
    <property type="entry name" value="cNMP"/>
    <property type="match status" value="1"/>
</dbReference>
<dbReference type="EC" id="3.1.4.-" evidence="6"/>
<keyword evidence="2 6" id="KW-0378">Hydrolase</keyword>
<dbReference type="InterPro" id="IPR014710">
    <property type="entry name" value="RmlC-like_jellyroll"/>
</dbReference>
<dbReference type="CDD" id="cd00038">
    <property type="entry name" value="CAP_ED"/>
    <property type="match status" value="1"/>
</dbReference>
<feature type="binding site" evidence="4">
    <location>
        <position position="285"/>
    </location>
    <ligand>
        <name>AMP</name>
        <dbReference type="ChEBI" id="CHEBI:456215"/>
    </ligand>
</feature>
<feature type="active site" description="Proton donor" evidence="3">
    <location>
        <position position="111"/>
    </location>
</feature>
<evidence type="ECO:0000256" key="6">
    <source>
        <dbReference type="RuleBase" id="RU363067"/>
    </source>
</evidence>
<feature type="binding site" evidence="5">
    <location>
        <position position="115"/>
    </location>
    <ligand>
        <name>Zn(2+)</name>
        <dbReference type="ChEBI" id="CHEBI:29105"/>
        <label>1</label>
    </ligand>
</feature>
<feature type="binding site" evidence="5">
    <location>
        <position position="285"/>
    </location>
    <ligand>
        <name>Zn(2+)</name>
        <dbReference type="ChEBI" id="CHEBI:29105"/>
        <label>1</label>
    </ligand>
</feature>
<dbReference type="InterPro" id="IPR003607">
    <property type="entry name" value="HD/PDEase_dom"/>
</dbReference>
<reference evidence="9 10" key="1">
    <citation type="submission" date="2010-05" db="EMBL/GenBank/DDBJ databases">
        <title>The Genome Sequence of Thecamonas trahens ATCC 50062.</title>
        <authorList>
            <consortium name="The Broad Institute Genome Sequencing Platform"/>
            <person name="Russ C."/>
            <person name="Cuomo C."/>
            <person name="Shea T."/>
            <person name="Young S.K."/>
            <person name="Zeng Q."/>
            <person name="Koehrsen M."/>
            <person name="Haas B."/>
            <person name="Borodovsky M."/>
            <person name="Guigo R."/>
            <person name="Alvarado L."/>
            <person name="Berlin A."/>
            <person name="Bochicchio J."/>
            <person name="Borenstein D."/>
            <person name="Chapman S."/>
            <person name="Chen Z."/>
            <person name="Freedman E."/>
            <person name="Gellesch M."/>
            <person name="Goldberg J."/>
            <person name="Griggs A."/>
            <person name="Gujja S."/>
            <person name="Heilman E."/>
            <person name="Heiman D."/>
            <person name="Hepburn T."/>
            <person name="Howarth C."/>
            <person name="Jen D."/>
            <person name="Larson L."/>
            <person name="Mehta T."/>
            <person name="Park D."/>
            <person name="Pearson M."/>
            <person name="Roberts A."/>
            <person name="Saif S."/>
            <person name="Shenoy N."/>
            <person name="Sisk P."/>
            <person name="Stolte C."/>
            <person name="Sykes S."/>
            <person name="Thomson T."/>
            <person name="Walk T."/>
            <person name="White J."/>
            <person name="Yandava C."/>
            <person name="Burger G."/>
            <person name="Gray M.W."/>
            <person name="Holland P.W.H."/>
            <person name="King N."/>
            <person name="Lang F.B.F."/>
            <person name="Roger A.J."/>
            <person name="Ruiz-Trillo I."/>
            <person name="Lander E."/>
            <person name="Nusbaum C."/>
        </authorList>
    </citation>
    <scope>NUCLEOTIDE SEQUENCE [LARGE SCALE GENOMIC DNA]</scope>
    <source>
        <strain evidence="9 10">ATCC 50062</strain>
    </source>
</reference>
<organism evidence="9 10">
    <name type="scientific">Thecamonas trahens ATCC 50062</name>
    <dbReference type="NCBI Taxonomy" id="461836"/>
    <lineage>
        <taxon>Eukaryota</taxon>
        <taxon>Apusozoa</taxon>
        <taxon>Apusomonadida</taxon>
        <taxon>Apusomonadidae</taxon>
        <taxon>Thecamonas</taxon>
    </lineage>
</organism>
<dbReference type="Pfam" id="PF00233">
    <property type="entry name" value="PDEase_I"/>
    <property type="match status" value="1"/>
</dbReference>
<feature type="binding site" evidence="5">
    <location>
        <position position="153"/>
    </location>
    <ligand>
        <name>Zn(2+)</name>
        <dbReference type="ChEBI" id="CHEBI:29105"/>
        <label>1</label>
    </ligand>
</feature>
<dbReference type="AlphaFoldDB" id="A0A0L0D7U6"/>
<dbReference type="SMART" id="SM00471">
    <property type="entry name" value="HDc"/>
    <property type="match status" value="1"/>
</dbReference>
<dbReference type="InterPro" id="IPR002073">
    <property type="entry name" value="PDEase_catalytic_dom"/>
</dbReference>